<dbReference type="GO" id="GO:0004222">
    <property type="term" value="F:metalloendopeptidase activity"/>
    <property type="evidence" value="ECO:0007669"/>
    <property type="project" value="InterPro"/>
</dbReference>
<keyword evidence="2" id="KW-0472">Membrane</keyword>
<reference evidence="4" key="1">
    <citation type="journal article" date="2020" name="Cell">
        <title>Large-Scale Comparative Analyses of Tick Genomes Elucidate Their Genetic Diversity and Vector Capacities.</title>
        <authorList>
            <consortium name="Tick Genome and Microbiome Consortium (TIGMIC)"/>
            <person name="Jia N."/>
            <person name="Wang J."/>
            <person name="Shi W."/>
            <person name="Du L."/>
            <person name="Sun Y."/>
            <person name="Zhan W."/>
            <person name="Jiang J.F."/>
            <person name="Wang Q."/>
            <person name="Zhang B."/>
            <person name="Ji P."/>
            <person name="Bell-Sakyi L."/>
            <person name="Cui X.M."/>
            <person name="Yuan T.T."/>
            <person name="Jiang B.G."/>
            <person name="Yang W.F."/>
            <person name="Lam T.T."/>
            <person name="Chang Q.C."/>
            <person name="Ding S.J."/>
            <person name="Wang X.J."/>
            <person name="Zhu J.G."/>
            <person name="Ruan X.D."/>
            <person name="Zhao L."/>
            <person name="Wei J.T."/>
            <person name="Ye R.Z."/>
            <person name="Que T.C."/>
            <person name="Du C.H."/>
            <person name="Zhou Y.H."/>
            <person name="Cheng J.X."/>
            <person name="Dai P.F."/>
            <person name="Guo W.B."/>
            <person name="Han X.H."/>
            <person name="Huang E.J."/>
            <person name="Li L.F."/>
            <person name="Wei W."/>
            <person name="Gao Y.C."/>
            <person name="Liu J.Z."/>
            <person name="Shao H.Z."/>
            <person name="Wang X."/>
            <person name="Wang C.C."/>
            <person name="Yang T.C."/>
            <person name="Huo Q.B."/>
            <person name="Li W."/>
            <person name="Chen H.Y."/>
            <person name="Chen S.E."/>
            <person name="Zhou L.G."/>
            <person name="Ni X.B."/>
            <person name="Tian J.H."/>
            <person name="Sheng Y."/>
            <person name="Liu T."/>
            <person name="Pan Y.S."/>
            <person name="Xia L.Y."/>
            <person name="Li J."/>
            <person name="Zhao F."/>
            <person name="Cao W.C."/>
        </authorList>
    </citation>
    <scope>NUCLEOTIDE SEQUENCE</scope>
    <source>
        <strain evidence="4">Rmic-2018</strain>
    </source>
</reference>
<dbReference type="PANTHER" id="PTHR11733">
    <property type="entry name" value="ZINC METALLOPROTEASE FAMILY M13 NEPRILYSIN-RELATED"/>
    <property type="match status" value="1"/>
</dbReference>
<evidence type="ECO:0000313" key="4">
    <source>
        <dbReference type="EMBL" id="KAH8025138.1"/>
    </source>
</evidence>
<accession>A0A9J6DTF6</accession>
<protein>
    <recommendedName>
        <fullName evidence="3">Peptidase M13 N-terminal domain-containing protein</fullName>
    </recommendedName>
</protein>
<gene>
    <name evidence="4" type="ORF">HPB51_003980</name>
</gene>
<evidence type="ECO:0000313" key="5">
    <source>
        <dbReference type="Proteomes" id="UP000821866"/>
    </source>
</evidence>
<reference evidence="4" key="2">
    <citation type="submission" date="2021-09" db="EMBL/GenBank/DDBJ databases">
        <authorList>
            <person name="Jia N."/>
            <person name="Wang J."/>
            <person name="Shi W."/>
            <person name="Du L."/>
            <person name="Sun Y."/>
            <person name="Zhan W."/>
            <person name="Jiang J."/>
            <person name="Wang Q."/>
            <person name="Zhang B."/>
            <person name="Ji P."/>
            <person name="Sakyi L.B."/>
            <person name="Cui X."/>
            <person name="Yuan T."/>
            <person name="Jiang B."/>
            <person name="Yang W."/>
            <person name="Lam T.T.-Y."/>
            <person name="Chang Q."/>
            <person name="Ding S."/>
            <person name="Wang X."/>
            <person name="Zhu J."/>
            <person name="Ruan X."/>
            <person name="Zhao L."/>
            <person name="Wei J."/>
            <person name="Que T."/>
            <person name="Du C."/>
            <person name="Cheng J."/>
            <person name="Dai P."/>
            <person name="Han X."/>
            <person name="Huang E."/>
            <person name="Gao Y."/>
            <person name="Liu J."/>
            <person name="Shao H."/>
            <person name="Ye R."/>
            <person name="Li L."/>
            <person name="Wei W."/>
            <person name="Wang X."/>
            <person name="Wang C."/>
            <person name="Huo Q."/>
            <person name="Li W."/>
            <person name="Guo W."/>
            <person name="Chen H."/>
            <person name="Chen S."/>
            <person name="Zhou L."/>
            <person name="Zhou L."/>
            <person name="Ni X."/>
            <person name="Tian J."/>
            <person name="Zhou Y."/>
            <person name="Sheng Y."/>
            <person name="Liu T."/>
            <person name="Pan Y."/>
            <person name="Xia L."/>
            <person name="Li J."/>
            <person name="Zhao F."/>
            <person name="Cao W."/>
        </authorList>
    </citation>
    <scope>NUCLEOTIDE SEQUENCE</scope>
    <source>
        <strain evidence="4">Rmic-2018</strain>
        <tissue evidence="4">Larvae</tissue>
    </source>
</reference>
<dbReference type="GO" id="GO:0005886">
    <property type="term" value="C:plasma membrane"/>
    <property type="evidence" value="ECO:0007669"/>
    <property type="project" value="TreeGrafter"/>
</dbReference>
<evidence type="ECO:0000259" key="3">
    <source>
        <dbReference type="Pfam" id="PF05649"/>
    </source>
</evidence>
<dbReference type="SUPFAM" id="SSF55486">
    <property type="entry name" value="Metalloproteases ('zincins'), catalytic domain"/>
    <property type="match status" value="1"/>
</dbReference>
<dbReference type="PROSITE" id="PS51885">
    <property type="entry name" value="NEPRILYSIN"/>
    <property type="match status" value="1"/>
</dbReference>
<sequence length="320" mass="35569">MGPYTQRCTALPRWSSGQGEQLESSNDKEGIFKNIVAATPMLIVMVIFTVVLLLRHFPFLTQRPSALGTQAAYVCDGNDCASVLDVLLGAADNTTSPCDDFYSHVCGKWSAKTPRRASYAIENRRKFTDRLHHSLTDILRSPSLCAQREYEMARFYDSCHAFIRGRRPPSAIGTLSKAGIDTEAWMKCATLEELMSTVLETCFRTGLSSIVTAFGTTSDVGMEPGTTLANSLNDKNGSTVDAFLEWATRERELPNDTQLQLFLRHTDTKLDNIRITAGQHDNIGWGTNSRESPTPWVSRVAVWPKGRRINLFAELSSSDF</sequence>
<dbReference type="Gene3D" id="1.10.1380.10">
    <property type="entry name" value="Neutral endopeptidase , domain2"/>
    <property type="match status" value="1"/>
</dbReference>
<keyword evidence="2" id="KW-1133">Transmembrane helix</keyword>
<dbReference type="AlphaFoldDB" id="A0A9J6DTF6"/>
<dbReference type="PANTHER" id="PTHR11733:SF167">
    <property type="entry name" value="FI17812P1-RELATED"/>
    <property type="match status" value="1"/>
</dbReference>
<evidence type="ECO:0000256" key="2">
    <source>
        <dbReference type="SAM" id="Phobius"/>
    </source>
</evidence>
<feature type="transmembrane region" description="Helical" evidence="2">
    <location>
        <begin position="35"/>
        <end position="54"/>
    </location>
</feature>
<evidence type="ECO:0000256" key="1">
    <source>
        <dbReference type="ARBA" id="ARBA00007357"/>
    </source>
</evidence>
<comment type="caution">
    <text evidence="4">The sequence shown here is derived from an EMBL/GenBank/DDBJ whole genome shotgun (WGS) entry which is preliminary data.</text>
</comment>
<dbReference type="InterPro" id="IPR024079">
    <property type="entry name" value="MetalloPept_cat_dom_sf"/>
</dbReference>
<dbReference type="Gene3D" id="3.40.390.10">
    <property type="entry name" value="Collagenase (Catalytic Domain)"/>
    <property type="match status" value="1"/>
</dbReference>
<feature type="domain" description="Peptidase M13 N-terminal" evidence="3">
    <location>
        <begin position="97"/>
        <end position="161"/>
    </location>
</feature>
<dbReference type="InterPro" id="IPR000718">
    <property type="entry name" value="Peptidase_M13"/>
</dbReference>
<dbReference type="EMBL" id="JABSTU010000007">
    <property type="protein sequence ID" value="KAH8025138.1"/>
    <property type="molecule type" value="Genomic_DNA"/>
</dbReference>
<keyword evidence="2" id="KW-0812">Transmembrane</keyword>
<dbReference type="Proteomes" id="UP000821866">
    <property type="component" value="Unassembled WGS sequence"/>
</dbReference>
<keyword evidence="5" id="KW-1185">Reference proteome</keyword>
<dbReference type="Pfam" id="PF05649">
    <property type="entry name" value="Peptidase_M13_N"/>
    <property type="match status" value="1"/>
</dbReference>
<organism evidence="4 5">
    <name type="scientific">Rhipicephalus microplus</name>
    <name type="common">Cattle tick</name>
    <name type="synonym">Boophilus microplus</name>
    <dbReference type="NCBI Taxonomy" id="6941"/>
    <lineage>
        <taxon>Eukaryota</taxon>
        <taxon>Metazoa</taxon>
        <taxon>Ecdysozoa</taxon>
        <taxon>Arthropoda</taxon>
        <taxon>Chelicerata</taxon>
        <taxon>Arachnida</taxon>
        <taxon>Acari</taxon>
        <taxon>Parasitiformes</taxon>
        <taxon>Ixodida</taxon>
        <taxon>Ixodoidea</taxon>
        <taxon>Ixodidae</taxon>
        <taxon>Rhipicephalinae</taxon>
        <taxon>Rhipicephalus</taxon>
        <taxon>Boophilus</taxon>
    </lineage>
</organism>
<dbReference type="GO" id="GO:0016485">
    <property type="term" value="P:protein processing"/>
    <property type="evidence" value="ECO:0007669"/>
    <property type="project" value="TreeGrafter"/>
</dbReference>
<proteinExistence type="inferred from homology"/>
<name>A0A9J6DTF6_RHIMP</name>
<dbReference type="InterPro" id="IPR042089">
    <property type="entry name" value="Peptidase_M13_dom_2"/>
</dbReference>
<dbReference type="InterPro" id="IPR008753">
    <property type="entry name" value="Peptidase_M13_N"/>
</dbReference>
<comment type="similarity">
    <text evidence="1">Belongs to the peptidase M13 family.</text>
</comment>